<sequence length="204" mass="22719">MDSDVLYKVILFWLIFFITPGPVWVSVMEATRKLSVPEIIAFFLKVFFPASLFIQSTQAIISVFFIGFVSTFFSQVGLLFYILGGMYITYLAYKTYKSKQSNTLFTLGFVNLAVIMLLSPKIWLLFPSGAAIVNQLTGSTITNALVFASSMMLVLSIMFVVYAAIGKIGTRLLKDNFSYLATGLLLLFAVFLFNEAFTIGFAKA</sequence>
<reference evidence="2 3" key="1">
    <citation type="submission" date="2019-03" db="EMBL/GenBank/DDBJ databases">
        <title>Genomic Encyclopedia of Type Strains, Phase IV (KMG-IV): sequencing the most valuable type-strain genomes for metagenomic binning, comparative biology and taxonomic classification.</title>
        <authorList>
            <person name="Goeker M."/>
        </authorList>
    </citation>
    <scope>NUCLEOTIDE SEQUENCE [LARGE SCALE GENOMIC DNA]</scope>
    <source>
        <strain evidence="2 3">DSM 24830</strain>
    </source>
</reference>
<dbReference type="RefSeq" id="WP_131906608.1">
    <property type="nucleotide sequence ID" value="NZ_BAAAFU010000006.1"/>
</dbReference>
<keyword evidence="1" id="KW-0472">Membrane</keyword>
<feature type="transmembrane region" description="Helical" evidence="1">
    <location>
        <begin position="72"/>
        <end position="92"/>
    </location>
</feature>
<dbReference type="OrthoDB" id="9812084at2"/>
<dbReference type="EMBL" id="SMFQ01000004">
    <property type="protein sequence ID" value="TCJ84880.1"/>
    <property type="molecule type" value="Genomic_DNA"/>
</dbReference>
<keyword evidence="1" id="KW-0812">Transmembrane</keyword>
<evidence type="ECO:0000256" key="1">
    <source>
        <dbReference type="SAM" id="Phobius"/>
    </source>
</evidence>
<protein>
    <recommendedName>
        <fullName evidence="4">Threonine/homoserine/homoserine lactone efflux protein</fullName>
    </recommendedName>
</protein>
<keyword evidence="1" id="KW-1133">Transmembrane helix</keyword>
<feature type="transmembrane region" description="Helical" evidence="1">
    <location>
        <begin position="39"/>
        <end position="66"/>
    </location>
</feature>
<feature type="transmembrane region" description="Helical" evidence="1">
    <location>
        <begin position="6"/>
        <end position="27"/>
    </location>
</feature>
<dbReference type="Proteomes" id="UP000294887">
    <property type="component" value="Unassembled WGS sequence"/>
</dbReference>
<accession>A0A4R1EVW0</accession>
<comment type="caution">
    <text evidence="2">The sequence shown here is derived from an EMBL/GenBank/DDBJ whole genome shotgun (WGS) entry which is preliminary data.</text>
</comment>
<gene>
    <name evidence="2" type="ORF">EV695_2843</name>
</gene>
<evidence type="ECO:0000313" key="3">
    <source>
        <dbReference type="Proteomes" id="UP000294887"/>
    </source>
</evidence>
<keyword evidence="3" id="KW-1185">Reference proteome</keyword>
<dbReference type="AlphaFoldDB" id="A0A4R1EVW0"/>
<feature type="transmembrane region" description="Helical" evidence="1">
    <location>
        <begin position="144"/>
        <end position="165"/>
    </location>
</feature>
<proteinExistence type="predicted"/>
<feature type="transmembrane region" description="Helical" evidence="1">
    <location>
        <begin position="104"/>
        <end position="124"/>
    </location>
</feature>
<feature type="transmembrane region" description="Helical" evidence="1">
    <location>
        <begin position="177"/>
        <end position="202"/>
    </location>
</feature>
<evidence type="ECO:0008006" key="4">
    <source>
        <dbReference type="Google" id="ProtNLM"/>
    </source>
</evidence>
<evidence type="ECO:0000313" key="2">
    <source>
        <dbReference type="EMBL" id="TCJ84880.1"/>
    </source>
</evidence>
<name>A0A4R1EVW0_9GAMM</name>
<organism evidence="2 3">
    <name type="scientific">Cocleimonas flava</name>
    <dbReference type="NCBI Taxonomy" id="634765"/>
    <lineage>
        <taxon>Bacteria</taxon>
        <taxon>Pseudomonadati</taxon>
        <taxon>Pseudomonadota</taxon>
        <taxon>Gammaproteobacteria</taxon>
        <taxon>Thiotrichales</taxon>
        <taxon>Thiotrichaceae</taxon>
        <taxon>Cocleimonas</taxon>
    </lineage>
</organism>